<name>A0A6J1QDF7_9HYME</name>
<dbReference type="PANTHER" id="PTHR47966:SF51">
    <property type="entry name" value="BETA-SITE APP-CLEAVING ENZYME, ISOFORM A-RELATED"/>
    <property type="match status" value="1"/>
</dbReference>
<keyword evidence="2" id="KW-1015">Disulfide bond</keyword>
<dbReference type="OrthoDB" id="771136at2759"/>
<dbReference type="SUPFAM" id="SSF50630">
    <property type="entry name" value="Acid proteases"/>
    <property type="match status" value="1"/>
</dbReference>
<sequence length="216" mass="24368">MRRLRYPNLDAIIPLINYQDLQYYGTIFIGTPPQKFNVLFDTGSFVLWIPSKNCNVSQPACLEHNKYDRTKSTTNVVPDAGPTPFAIPYHNGMWQDGILYGNSSYDDVRFHEDWNAVPTQVLAEVSNFSTSFWDWSQCDGVVGLGYSDENLFQNMIERDLVDQPIFSIYLNRIQVKNYTSCSEGCQAIVDTGALMIGGPPRAIAALKREIGVVNHT</sequence>
<dbReference type="InterPro" id="IPR001461">
    <property type="entry name" value="Aspartic_peptidase_A1"/>
</dbReference>
<dbReference type="GeneID" id="112459743"/>
<dbReference type="Gene3D" id="2.40.70.10">
    <property type="entry name" value="Acid Proteases"/>
    <property type="match status" value="2"/>
</dbReference>
<dbReference type="InterPro" id="IPR033121">
    <property type="entry name" value="PEPTIDASE_A1"/>
</dbReference>
<evidence type="ECO:0000256" key="1">
    <source>
        <dbReference type="ARBA" id="ARBA00007447"/>
    </source>
</evidence>
<accession>A0A6J1QDF7</accession>
<reference evidence="5" key="1">
    <citation type="submission" date="2025-08" db="UniProtKB">
        <authorList>
            <consortium name="RefSeq"/>
        </authorList>
    </citation>
    <scope>IDENTIFICATION</scope>
    <source>
        <tissue evidence="5">Whole body</tissue>
    </source>
</reference>
<dbReference type="AlphaFoldDB" id="A0A6J1QDF7"/>
<feature type="non-terminal residue" evidence="5">
    <location>
        <position position="216"/>
    </location>
</feature>
<dbReference type="RefSeq" id="XP_024879793.1">
    <property type="nucleotide sequence ID" value="XM_025024025.1"/>
</dbReference>
<proteinExistence type="inferred from homology"/>
<evidence type="ECO:0000259" key="3">
    <source>
        <dbReference type="PROSITE" id="PS51767"/>
    </source>
</evidence>
<dbReference type="InterPro" id="IPR021109">
    <property type="entry name" value="Peptidase_aspartic_dom_sf"/>
</dbReference>
<dbReference type="FunFam" id="2.40.70.10:FF:000008">
    <property type="entry name" value="Cathepsin D"/>
    <property type="match status" value="1"/>
</dbReference>
<evidence type="ECO:0000313" key="5">
    <source>
        <dbReference type="RefSeq" id="XP_024879793.1"/>
    </source>
</evidence>
<dbReference type="GO" id="GO:0006508">
    <property type="term" value="P:proteolysis"/>
    <property type="evidence" value="ECO:0007669"/>
    <property type="project" value="InterPro"/>
</dbReference>
<evidence type="ECO:0000313" key="4">
    <source>
        <dbReference type="Proteomes" id="UP000504618"/>
    </source>
</evidence>
<dbReference type="PRINTS" id="PR00792">
    <property type="entry name" value="PEPSIN"/>
</dbReference>
<dbReference type="PROSITE" id="PS51767">
    <property type="entry name" value="PEPTIDASE_A1"/>
    <property type="match status" value="1"/>
</dbReference>
<comment type="similarity">
    <text evidence="1">Belongs to the peptidase A1 family.</text>
</comment>
<organism evidence="4 5">
    <name type="scientific">Temnothorax curvispinosus</name>
    <dbReference type="NCBI Taxonomy" id="300111"/>
    <lineage>
        <taxon>Eukaryota</taxon>
        <taxon>Metazoa</taxon>
        <taxon>Ecdysozoa</taxon>
        <taxon>Arthropoda</taxon>
        <taxon>Hexapoda</taxon>
        <taxon>Insecta</taxon>
        <taxon>Pterygota</taxon>
        <taxon>Neoptera</taxon>
        <taxon>Endopterygota</taxon>
        <taxon>Hymenoptera</taxon>
        <taxon>Apocrita</taxon>
        <taxon>Aculeata</taxon>
        <taxon>Formicoidea</taxon>
        <taxon>Formicidae</taxon>
        <taxon>Myrmicinae</taxon>
        <taxon>Temnothorax</taxon>
    </lineage>
</organism>
<dbReference type="GO" id="GO:0004190">
    <property type="term" value="F:aspartic-type endopeptidase activity"/>
    <property type="evidence" value="ECO:0007669"/>
    <property type="project" value="InterPro"/>
</dbReference>
<keyword evidence="4" id="KW-1185">Reference proteome</keyword>
<feature type="disulfide bond" evidence="2">
    <location>
        <begin position="54"/>
        <end position="61"/>
    </location>
</feature>
<dbReference type="PANTHER" id="PTHR47966">
    <property type="entry name" value="BETA-SITE APP-CLEAVING ENZYME, ISOFORM A-RELATED"/>
    <property type="match status" value="1"/>
</dbReference>
<evidence type="ECO:0000256" key="2">
    <source>
        <dbReference type="PIRSR" id="PIRSR601461-2"/>
    </source>
</evidence>
<gene>
    <name evidence="5" type="primary">LOC112459743</name>
</gene>
<dbReference type="Proteomes" id="UP000504618">
    <property type="component" value="Unplaced"/>
</dbReference>
<dbReference type="Pfam" id="PF00026">
    <property type="entry name" value="Asp"/>
    <property type="match status" value="1"/>
</dbReference>
<protein>
    <submittedName>
        <fullName evidence="5">Lysosomal aspartic protease-like</fullName>
    </submittedName>
</protein>
<feature type="domain" description="Peptidase A1" evidence="3">
    <location>
        <begin position="23"/>
        <end position="216"/>
    </location>
</feature>